<keyword evidence="2" id="KW-1185">Reference proteome</keyword>
<gene>
    <name evidence="1" type="ORF">P10VF_017</name>
</gene>
<dbReference type="OrthoDB" id="39032at10239"/>
<dbReference type="EMBL" id="KM199770">
    <property type="protein sequence ID" value="AIK68230.1"/>
    <property type="molecule type" value="Genomic_DNA"/>
</dbReference>
<dbReference type="Proteomes" id="UP000204140">
    <property type="component" value="Segment"/>
</dbReference>
<dbReference type="GeneID" id="22109566"/>
<evidence type="ECO:0000313" key="2">
    <source>
        <dbReference type="Proteomes" id="UP000204140"/>
    </source>
</evidence>
<dbReference type="KEGG" id="vg:22109566"/>
<dbReference type="RefSeq" id="YP_009099756.1">
    <property type="nucleotide sequence ID" value="NC_025429.1"/>
</dbReference>
<protein>
    <submittedName>
        <fullName evidence="1">Uncharacterized protein</fullName>
    </submittedName>
</protein>
<organism evidence="1 2">
    <name type="scientific">Rhizobium phage vB_RleM_P10VF</name>
    <dbReference type="NCBI Taxonomy" id="1527770"/>
    <lineage>
        <taxon>Viruses</taxon>
        <taxon>Duplodnaviria</taxon>
        <taxon>Heunggongvirae</taxon>
        <taxon>Uroviricota</taxon>
        <taxon>Caudoviricetes</taxon>
        <taxon>Pootjesviridae</taxon>
        <taxon>Innesvirus</taxon>
        <taxon>Innesvirus P10VF</taxon>
    </lineage>
</organism>
<sequence length="164" mass="19837">MIKISSDESRYGPVSFLLGPDHFILEQSDGSERHESKRPSSEVLWMFDKHLKFRKPRVYCNKQLMDNVDKTFTFFRHYNDRTIRFYRWSLRLRPDGAIIRSEKSMELSFTMPHEFMKKRQVKRLHLSKITTSQQDFSLFEIVFEELVTWKTRNKRFDHPVITIG</sequence>
<accession>A0A076YLL6</accession>
<evidence type="ECO:0000313" key="1">
    <source>
        <dbReference type="EMBL" id="AIK68230.1"/>
    </source>
</evidence>
<reference evidence="1 2" key="1">
    <citation type="submission" date="2014-07" db="EMBL/GenBank/DDBJ databases">
        <title>Isolation and characterization of Rhizobium leguminosarum phages from western Canadian soils and complete genome sequences of rhizobiophages vB_RleS_L338C and vB_RleM_P10VF.</title>
        <authorList>
            <person name="Restrepo-Cordoba M."/>
            <person name="Halmillawewa A.P."/>
            <person name="Perry B."/>
            <person name="Hynes M.F."/>
            <person name="Yost C.K."/>
        </authorList>
    </citation>
    <scope>NUCLEOTIDE SEQUENCE [LARGE SCALE GENOMIC DNA]</scope>
</reference>
<proteinExistence type="predicted"/>
<name>A0A076YLL6_9CAUD</name>